<evidence type="ECO:0000256" key="7">
    <source>
        <dbReference type="ARBA" id="ARBA00022801"/>
    </source>
</evidence>
<evidence type="ECO:0000256" key="4">
    <source>
        <dbReference type="ARBA" id="ARBA00022722"/>
    </source>
</evidence>
<keyword evidence="12" id="KW-0614">Plasmid</keyword>
<keyword evidence="7" id="KW-0378">Hydrolase</keyword>
<dbReference type="GO" id="GO:0003723">
    <property type="term" value="F:RNA binding"/>
    <property type="evidence" value="ECO:0007669"/>
    <property type="project" value="UniProtKB-KW"/>
</dbReference>
<keyword evidence="5" id="KW-0479">Metal-binding</keyword>
<evidence type="ECO:0000256" key="6">
    <source>
        <dbReference type="ARBA" id="ARBA00022759"/>
    </source>
</evidence>
<evidence type="ECO:0000256" key="5">
    <source>
        <dbReference type="ARBA" id="ARBA00022723"/>
    </source>
</evidence>
<evidence type="ECO:0000256" key="3">
    <source>
        <dbReference type="ARBA" id="ARBA00011245"/>
    </source>
</evidence>
<evidence type="ECO:0000256" key="2">
    <source>
        <dbReference type="ARBA" id="ARBA00010168"/>
    </source>
</evidence>
<dbReference type="RefSeq" id="WP_031415020.1">
    <property type="nucleotide sequence ID" value="NZ_CP011076.1"/>
</dbReference>
<dbReference type="InterPro" id="IPR037227">
    <property type="entry name" value="EndoU-like"/>
</dbReference>
<keyword evidence="8" id="KW-0694">RNA-binding</keyword>
<evidence type="ECO:0000256" key="8">
    <source>
        <dbReference type="ARBA" id="ARBA00022884"/>
    </source>
</evidence>
<dbReference type="InterPro" id="IPR039787">
    <property type="entry name" value="ENDOU"/>
</dbReference>
<gene>
    <name evidence="12" type="ORF">EX87_19870</name>
</gene>
<dbReference type="PROSITE" id="PS51959">
    <property type="entry name" value="ENDOU"/>
    <property type="match status" value="1"/>
</dbReference>
<comment type="similarity">
    <text evidence="2">Belongs to the ENDOU family.</text>
</comment>
<dbReference type="Pfam" id="PF09412">
    <property type="entry name" value="XendoU"/>
    <property type="match status" value="1"/>
</dbReference>
<sequence>MPWNNIWQADMANNGILPLIKNVSEDQKNDSKGYVIIDLNPRLGCNNPNHEPSENREVNVLTNVVIPPHKKKSYELYEKLTDNYNMKLGEEEQFDPIELDEINTFLQYVISTEPMKIAREHVMNHNSNHTISSDTEWIKLLYDIWFEPRRRGTTSAFEHIFLGEQGLKDGEIVLDGHHFWYHYYLKDGPFEITHQEDVIYFLKHFELQRSERSRLGEVITITYKYVEDIPENDGRVLFKRTGGFFVGLSPEGLLAMGTVAYINGEEEQMITINDETYKLITAIKTEDGVTFLRTFYQERKVTYFYQMTSLLCSHYMRMQGPFLC</sequence>
<evidence type="ECO:0000256" key="1">
    <source>
        <dbReference type="ARBA" id="ARBA00001936"/>
    </source>
</evidence>
<accession>A0A0F7EJU9</accession>
<geneLocation type="plasmid" evidence="12">
    <name>unnamed2</name>
</geneLocation>
<dbReference type="GO" id="GO:0016787">
    <property type="term" value="F:hydrolase activity"/>
    <property type="evidence" value="ECO:0007669"/>
    <property type="project" value="UniProtKB-KW"/>
</dbReference>
<dbReference type="SUPFAM" id="SSF142877">
    <property type="entry name" value="EndoU-like"/>
    <property type="match status" value="1"/>
</dbReference>
<feature type="domain" description="EndoU" evidence="11">
    <location>
        <begin position="1"/>
        <end position="301"/>
    </location>
</feature>
<dbReference type="GO" id="GO:0046872">
    <property type="term" value="F:metal ion binding"/>
    <property type="evidence" value="ECO:0007669"/>
    <property type="project" value="UniProtKB-KW"/>
</dbReference>
<reference evidence="12" key="1">
    <citation type="submission" date="2015-03" db="EMBL/GenBank/DDBJ databases">
        <title>MIGS Cultured Bacterial/Archaeal sample from Brevibacillus laterosporus.</title>
        <authorList>
            <person name="Zeng D."/>
            <person name="Zhu L."/>
            <person name="Dong G."/>
            <person name="Ye W."/>
            <person name="Ren D."/>
            <person name="Wu L."/>
            <person name="Xu J."/>
            <person name="Li G."/>
            <person name="Guo L."/>
        </authorList>
    </citation>
    <scope>NUCLEOTIDE SEQUENCE</scope>
    <source>
        <strain evidence="12">B9</strain>
        <plasmid evidence="12">unnamed2</plasmid>
    </source>
</reference>
<dbReference type="AlphaFoldDB" id="A0A0F7EJU9"/>
<dbReference type="EMBL" id="CP011076">
    <property type="protein sequence ID" value="AKF95854.1"/>
    <property type="molecule type" value="Genomic_DNA"/>
</dbReference>
<dbReference type="PANTHER" id="PTHR12439:SF11">
    <property type="entry name" value="URIDYLATE-SPECIFIC ENDORIBONUCLEASE"/>
    <property type="match status" value="1"/>
</dbReference>
<dbReference type="GO" id="GO:0016829">
    <property type="term" value="F:lyase activity"/>
    <property type="evidence" value="ECO:0007669"/>
    <property type="project" value="UniProtKB-KW"/>
</dbReference>
<comment type="subunit">
    <text evidence="3">Monomer.</text>
</comment>
<protein>
    <recommendedName>
        <fullName evidence="11">EndoU domain-containing protein</fullName>
    </recommendedName>
</protein>
<organism evidence="12">
    <name type="scientific">Brevibacillus laterosporus</name>
    <name type="common">Bacillus laterosporus</name>
    <dbReference type="NCBI Taxonomy" id="1465"/>
    <lineage>
        <taxon>Bacteria</taxon>
        <taxon>Bacillati</taxon>
        <taxon>Bacillota</taxon>
        <taxon>Bacilli</taxon>
        <taxon>Bacillales</taxon>
        <taxon>Paenibacillaceae</taxon>
        <taxon>Brevibacillus</taxon>
    </lineage>
</organism>
<proteinExistence type="inferred from homology"/>
<evidence type="ECO:0000313" key="12">
    <source>
        <dbReference type="EMBL" id="AKF95854.1"/>
    </source>
</evidence>
<keyword evidence="9" id="KW-0464">Manganese</keyword>
<dbReference type="InterPro" id="IPR018998">
    <property type="entry name" value="EndoU_C"/>
</dbReference>
<dbReference type="CDD" id="cd21159">
    <property type="entry name" value="XendoU"/>
    <property type="match status" value="1"/>
</dbReference>
<keyword evidence="10" id="KW-0456">Lyase</keyword>
<dbReference type="GO" id="GO:0004521">
    <property type="term" value="F:RNA endonuclease activity"/>
    <property type="evidence" value="ECO:0007669"/>
    <property type="project" value="InterPro"/>
</dbReference>
<comment type="cofactor">
    <cofactor evidence="1">
        <name>Mn(2+)</name>
        <dbReference type="ChEBI" id="CHEBI:29035"/>
    </cofactor>
</comment>
<evidence type="ECO:0000256" key="10">
    <source>
        <dbReference type="ARBA" id="ARBA00023239"/>
    </source>
</evidence>
<evidence type="ECO:0000256" key="9">
    <source>
        <dbReference type="ARBA" id="ARBA00023211"/>
    </source>
</evidence>
<dbReference type="PANTHER" id="PTHR12439">
    <property type="entry name" value="PLACENTAL PROTEIN 11-RELATED"/>
    <property type="match status" value="1"/>
</dbReference>
<evidence type="ECO:0000259" key="11">
    <source>
        <dbReference type="PROSITE" id="PS51959"/>
    </source>
</evidence>
<keyword evidence="4" id="KW-0540">Nuclease</keyword>
<name>A0A0F7EJU9_BRELA</name>
<keyword evidence="6" id="KW-0255">Endonuclease</keyword>